<dbReference type="Proteomes" id="UP000248961">
    <property type="component" value="Unassembled WGS sequence"/>
</dbReference>
<dbReference type="EMBL" id="KZ824276">
    <property type="protein sequence ID" value="RAL14033.1"/>
    <property type="molecule type" value="Genomic_DNA"/>
</dbReference>
<feature type="signal peptide" evidence="3">
    <location>
        <begin position="1"/>
        <end position="24"/>
    </location>
</feature>
<keyword evidence="5" id="KW-1185">Reference proteome</keyword>
<dbReference type="Pfam" id="PF00328">
    <property type="entry name" value="His_Phos_2"/>
    <property type="match status" value="1"/>
</dbReference>
<evidence type="ECO:0000256" key="3">
    <source>
        <dbReference type="SAM" id="SignalP"/>
    </source>
</evidence>
<dbReference type="SUPFAM" id="SSF53254">
    <property type="entry name" value="Phosphoglycerate mutase-like"/>
    <property type="match status" value="1"/>
</dbReference>
<evidence type="ECO:0000313" key="5">
    <source>
        <dbReference type="Proteomes" id="UP000248961"/>
    </source>
</evidence>
<dbReference type="VEuPathDB" id="FungiDB:BO97DRAFT_412823"/>
<comment type="similarity">
    <text evidence="1">Belongs to the histidine acid phosphatase family.</text>
</comment>
<evidence type="ECO:0000256" key="2">
    <source>
        <dbReference type="SAM" id="Phobius"/>
    </source>
</evidence>
<keyword evidence="2" id="KW-1133">Transmembrane helix</keyword>
<evidence type="ECO:0000313" key="4">
    <source>
        <dbReference type="EMBL" id="RAL14033.1"/>
    </source>
</evidence>
<sequence>MRSSRDVLLALAATVLQTTTPVSAQTLKEQVWAVFAYTLHGDSIPTALPRESVVTPYGASELYAAGSAFRDRYIAINSADVSPSTRIERISSYVLADEDIDILTTTDASVIASAQAFMQGLYPNLNETYDSQFFDPIFHMSNGSVTTGPLGGYQYPRIISASLDDPQSVTVAGHQNCMLHQTADSEYQNSPETQELIQTSGPFFNRLYEFSLRDTFDRSSANYLNAVSISEFLQYQLLHNETLLHSLNEDDIKLAKWYADKYTFATNGNTTSSSPIQSGNVRAIAGRTMASRVLDVFNTNILNRGDSSKLTFLFGNPEPAVALTSLLRLASPQQSNFYSRPALGASIILELFSLESDAYPTYPDPTKLYVRFLLRNGTDEGAEFRPYPLFGLSPSNTDVSYSEFQAELTKFALNSTEAWCLQCSSSSAVFCPGVLEADGVSSTQKSSSGDNNITPAVAGVIGAIVTLVVIGMFAAAGFLFFGVRMNRQYKSNLTDVKGGIKLASDSNLPLRENMVKYIAA</sequence>
<evidence type="ECO:0000256" key="1">
    <source>
        <dbReference type="ARBA" id="ARBA00005375"/>
    </source>
</evidence>
<dbReference type="GeneID" id="37200547"/>
<gene>
    <name evidence="4" type="ORF">BO97DRAFT_412823</name>
</gene>
<feature type="chain" id="PRO_5017313943" evidence="3">
    <location>
        <begin position="25"/>
        <end position="520"/>
    </location>
</feature>
<dbReference type="Gene3D" id="3.40.50.1240">
    <property type="entry name" value="Phosphoglycerate mutase-like"/>
    <property type="match status" value="1"/>
</dbReference>
<dbReference type="AlphaFoldDB" id="A0A395I348"/>
<organism evidence="4 5">
    <name type="scientific">Aspergillus homomorphus (strain CBS 101889)</name>
    <dbReference type="NCBI Taxonomy" id="1450537"/>
    <lineage>
        <taxon>Eukaryota</taxon>
        <taxon>Fungi</taxon>
        <taxon>Dikarya</taxon>
        <taxon>Ascomycota</taxon>
        <taxon>Pezizomycotina</taxon>
        <taxon>Eurotiomycetes</taxon>
        <taxon>Eurotiomycetidae</taxon>
        <taxon>Eurotiales</taxon>
        <taxon>Aspergillaceae</taxon>
        <taxon>Aspergillus</taxon>
        <taxon>Aspergillus subgen. Circumdati</taxon>
    </lineage>
</organism>
<dbReference type="RefSeq" id="XP_025553187.1">
    <property type="nucleotide sequence ID" value="XM_025696258.1"/>
</dbReference>
<dbReference type="InterPro" id="IPR000560">
    <property type="entry name" value="His_Pase_clade-2"/>
</dbReference>
<keyword evidence="2" id="KW-0812">Transmembrane</keyword>
<dbReference type="OrthoDB" id="258392at2759"/>
<keyword evidence="3" id="KW-0732">Signal</keyword>
<dbReference type="PANTHER" id="PTHR11567">
    <property type="entry name" value="ACID PHOSPHATASE-RELATED"/>
    <property type="match status" value="1"/>
</dbReference>
<keyword evidence="2" id="KW-0472">Membrane</keyword>
<protein>
    <submittedName>
        <fullName evidence="4">Histidine acid phosphatase</fullName>
    </submittedName>
</protein>
<dbReference type="STRING" id="1450537.A0A395I348"/>
<dbReference type="PANTHER" id="PTHR11567:SF127">
    <property type="entry name" value="HISTIDINE ACID PHOSPHATASE"/>
    <property type="match status" value="1"/>
</dbReference>
<name>A0A395I348_ASPHC</name>
<accession>A0A395I348</accession>
<reference evidence="4 5" key="1">
    <citation type="submission" date="2018-02" db="EMBL/GenBank/DDBJ databases">
        <title>The genomes of Aspergillus section Nigri reveals drivers in fungal speciation.</title>
        <authorList>
            <consortium name="DOE Joint Genome Institute"/>
            <person name="Vesth T.C."/>
            <person name="Nybo J."/>
            <person name="Theobald S."/>
            <person name="Brandl J."/>
            <person name="Frisvad J.C."/>
            <person name="Nielsen K.F."/>
            <person name="Lyhne E.K."/>
            <person name="Kogle M.E."/>
            <person name="Kuo A."/>
            <person name="Riley R."/>
            <person name="Clum A."/>
            <person name="Nolan M."/>
            <person name="Lipzen A."/>
            <person name="Salamov A."/>
            <person name="Henrissat B."/>
            <person name="Wiebenga A."/>
            <person name="De vries R.P."/>
            <person name="Grigoriev I.V."/>
            <person name="Mortensen U.H."/>
            <person name="Andersen M.R."/>
            <person name="Baker S.E."/>
        </authorList>
    </citation>
    <scope>NUCLEOTIDE SEQUENCE [LARGE SCALE GENOMIC DNA]</scope>
    <source>
        <strain evidence="4 5">CBS 101889</strain>
    </source>
</reference>
<proteinExistence type="inferred from homology"/>
<dbReference type="InterPro" id="IPR050645">
    <property type="entry name" value="Histidine_acid_phosphatase"/>
</dbReference>
<dbReference type="GO" id="GO:0016791">
    <property type="term" value="F:phosphatase activity"/>
    <property type="evidence" value="ECO:0007669"/>
    <property type="project" value="TreeGrafter"/>
</dbReference>
<dbReference type="InterPro" id="IPR029033">
    <property type="entry name" value="His_PPase_superfam"/>
</dbReference>
<feature type="transmembrane region" description="Helical" evidence="2">
    <location>
        <begin position="456"/>
        <end position="481"/>
    </location>
</feature>